<organism evidence="2">
    <name type="scientific">bioreactor metagenome</name>
    <dbReference type="NCBI Taxonomy" id="1076179"/>
    <lineage>
        <taxon>unclassified sequences</taxon>
        <taxon>metagenomes</taxon>
        <taxon>ecological metagenomes</taxon>
    </lineage>
</organism>
<feature type="region of interest" description="Disordered" evidence="1">
    <location>
        <begin position="103"/>
        <end position="122"/>
    </location>
</feature>
<sequence>MERLAAEQPAEQHRDDGIDESVRGDAVCRFHAHQPKKRRIGGERAEDHQIAEGEGGTHGKGVELRIIPREEGERVLRDHHHRAAAEHLHPRGRQEVFVYPGIGRYKGAHHPGERRKQQQQDP</sequence>
<dbReference type="AlphaFoldDB" id="A0A645AVD2"/>
<proteinExistence type="predicted"/>
<feature type="compositionally biased region" description="Basic and acidic residues" evidence="1">
    <location>
        <begin position="110"/>
        <end position="122"/>
    </location>
</feature>
<dbReference type="EMBL" id="VSSQ01015000">
    <property type="protein sequence ID" value="MPM54863.1"/>
    <property type="molecule type" value="Genomic_DNA"/>
</dbReference>
<feature type="compositionally biased region" description="Basic residues" evidence="1">
    <location>
        <begin position="30"/>
        <end position="39"/>
    </location>
</feature>
<gene>
    <name evidence="2" type="ORF">SDC9_101646</name>
</gene>
<evidence type="ECO:0000256" key="1">
    <source>
        <dbReference type="SAM" id="MobiDB-lite"/>
    </source>
</evidence>
<feature type="compositionally biased region" description="Basic and acidic residues" evidence="1">
    <location>
        <begin position="40"/>
        <end position="61"/>
    </location>
</feature>
<comment type="caution">
    <text evidence="2">The sequence shown here is derived from an EMBL/GenBank/DDBJ whole genome shotgun (WGS) entry which is preliminary data.</text>
</comment>
<feature type="compositionally biased region" description="Basic and acidic residues" evidence="1">
    <location>
        <begin position="1"/>
        <end position="28"/>
    </location>
</feature>
<feature type="region of interest" description="Disordered" evidence="1">
    <location>
        <begin position="1"/>
        <end position="61"/>
    </location>
</feature>
<protein>
    <submittedName>
        <fullName evidence="2">Uncharacterized protein</fullName>
    </submittedName>
</protein>
<name>A0A645AVD2_9ZZZZ</name>
<reference evidence="2" key="1">
    <citation type="submission" date="2019-08" db="EMBL/GenBank/DDBJ databases">
        <authorList>
            <person name="Kucharzyk K."/>
            <person name="Murdoch R.W."/>
            <person name="Higgins S."/>
            <person name="Loffler F."/>
        </authorList>
    </citation>
    <scope>NUCLEOTIDE SEQUENCE</scope>
</reference>
<accession>A0A645AVD2</accession>
<evidence type="ECO:0000313" key="2">
    <source>
        <dbReference type="EMBL" id="MPM54863.1"/>
    </source>
</evidence>